<dbReference type="Pfam" id="PF11307">
    <property type="entry name" value="DUF3109"/>
    <property type="match status" value="1"/>
</dbReference>
<gene>
    <name evidence="1" type="ORF">UFOPK2754_01754</name>
    <name evidence="2" type="ORF">UFOPK3139_00569</name>
    <name evidence="3" type="ORF">UFOPK3967_02299</name>
</gene>
<evidence type="ECO:0000313" key="1">
    <source>
        <dbReference type="EMBL" id="CAB4750096.1"/>
    </source>
</evidence>
<name>A0A6J6TSI8_9ZZZZ</name>
<proteinExistence type="predicted"/>
<dbReference type="EMBL" id="CAEZYR010000063">
    <property type="protein sequence ID" value="CAB4750096.1"/>
    <property type="molecule type" value="Genomic_DNA"/>
</dbReference>
<reference evidence="1" key="1">
    <citation type="submission" date="2020-05" db="EMBL/GenBank/DDBJ databases">
        <authorList>
            <person name="Chiriac C."/>
            <person name="Salcher M."/>
            <person name="Ghai R."/>
            <person name="Kavagutti S V."/>
        </authorList>
    </citation>
    <scope>NUCLEOTIDE SEQUENCE</scope>
</reference>
<evidence type="ECO:0000313" key="3">
    <source>
        <dbReference type="EMBL" id="CAB5012204.1"/>
    </source>
</evidence>
<dbReference type="AlphaFoldDB" id="A0A6J6TSI8"/>
<evidence type="ECO:0000313" key="2">
    <source>
        <dbReference type="EMBL" id="CAB4818839.1"/>
    </source>
</evidence>
<accession>A0A6J6TSI8</accession>
<protein>
    <submittedName>
        <fullName evidence="1">Unannotated protein</fullName>
    </submittedName>
</protein>
<dbReference type="EMBL" id="CAFBOS010000168">
    <property type="protein sequence ID" value="CAB5012204.1"/>
    <property type="molecule type" value="Genomic_DNA"/>
</dbReference>
<organism evidence="1">
    <name type="scientific">freshwater metagenome</name>
    <dbReference type="NCBI Taxonomy" id="449393"/>
    <lineage>
        <taxon>unclassified sequences</taxon>
        <taxon>metagenomes</taxon>
        <taxon>ecological metagenomes</taxon>
    </lineage>
</organism>
<dbReference type="InterPro" id="IPR021458">
    <property type="entry name" value="Rv0495c"/>
</dbReference>
<sequence length="230" mass="25350">MSEERDPAHFIELEADGGRTRWRLDATFLSSNWTCIWGEGCQGIHDTAQPELHDGCCSLGVELIDEDEAMTIAALGATLDASKFQHADHRPLVEHSERGWFTPVVDNACVFFNKPGFAGGTGCALHLAAMAEDDDPIDWKPQTCTRMPIRVDERETSEGTELTVRGWKRPDWGPGGQTMAWWCVDAPEAYRGTRPVIESLAGELRVLLGDDTYEAAADALHNRPASGDRP</sequence>
<dbReference type="EMBL" id="CAFABA010000015">
    <property type="protein sequence ID" value="CAB4818839.1"/>
    <property type="molecule type" value="Genomic_DNA"/>
</dbReference>